<comment type="caution">
    <text evidence="1">The sequence shown here is derived from an EMBL/GenBank/DDBJ whole genome shotgun (WGS) entry which is preliminary data.</text>
</comment>
<dbReference type="AlphaFoldDB" id="A0ABD2BGA8"/>
<protein>
    <submittedName>
        <fullName evidence="1">Pyridoxine/pyridoxamine 5'-phosphate oxidase-like</fullName>
    </submittedName>
</protein>
<evidence type="ECO:0000313" key="1">
    <source>
        <dbReference type="EMBL" id="KAL2731796.1"/>
    </source>
</evidence>
<reference evidence="1 2" key="1">
    <citation type="journal article" date="2024" name="Ann. Entomol. Soc. Am.">
        <title>Genomic analyses of the southern and eastern yellowjacket wasps (Hymenoptera: Vespidae) reveal evolutionary signatures of social life.</title>
        <authorList>
            <person name="Catto M.A."/>
            <person name="Caine P.B."/>
            <person name="Orr S.E."/>
            <person name="Hunt B.G."/>
            <person name="Goodisman M.A.D."/>
        </authorList>
    </citation>
    <scope>NUCLEOTIDE SEQUENCE [LARGE SCALE GENOMIC DNA]</scope>
    <source>
        <strain evidence="1">233</strain>
        <tissue evidence="1">Head and thorax</tissue>
    </source>
</reference>
<dbReference type="Proteomes" id="UP001607302">
    <property type="component" value="Unassembled WGS sequence"/>
</dbReference>
<dbReference type="Gene3D" id="2.30.110.10">
    <property type="entry name" value="Electron Transport, Fmn-binding Protein, Chain A"/>
    <property type="match status" value="1"/>
</dbReference>
<sequence>MSNEPTNLCNVDIRDMRVKYKNGNETFTEEDLVSKEPIGQFKAWFEEACKTPQIFEPNAILLTPRQSNLRYIKL</sequence>
<keyword evidence="2" id="KW-1185">Reference proteome</keyword>
<dbReference type="InterPro" id="IPR012349">
    <property type="entry name" value="Split_barrel_FMN-bd"/>
</dbReference>
<organism evidence="1 2">
    <name type="scientific">Vespula squamosa</name>
    <name type="common">Southern yellow jacket</name>
    <name type="synonym">Wasp</name>
    <dbReference type="NCBI Taxonomy" id="30214"/>
    <lineage>
        <taxon>Eukaryota</taxon>
        <taxon>Metazoa</taxon>
        <taxon>Ecdysozoa</taxon>
        <taxon>Arthropoda</taxon>
        <taxon>Hexapoda</taxon>
        <taxon>Insecta</taxon>
        <taxon>Pterygota</taxon>
        <taxon>Neoptera</taxon>
        <taxon>Endopterygota</taxon>
        <taxon>Hymenoptera</taxon>
        <taxon>Apocrita</taxon>
        <taxon>Aculeata</taxon>
        <taxon>Vespoidea</taxon>
        <taxon>Vespidae</taxon>
        <taxon>Vespinae</taxon>
        <taxon>Vespula</taxon>
    </lineage>
</organism>
<proteinExistence type="predicted"/>
<dbReference type="EMBL" id="JAUDFV010000102">
    <property type="protein sequence ID" value="KAL2731796.1"/>
    <property type="molecule type" value="Genomic_DNA"/>
</dbReference>
<gene>
    <name evidence="1" type="ORF">V1478_004484</name>
</gene>
<accession>A0ABD2BGA8</accession>
<evidence type="ECO:0000313" key="2">
    <source>
        <dbReference type="Proteomes" id="UP001607302"/>
    </source>
</evidence>
<name>A0ABD2BGA8_VESSQ</name>